<organism evidence="2 3">
    <name type="scientific">Ktedonosporobacter rubrisoli</name>
    <dbReference type="NCBI Taxonomy" id="2509675"/>
    <lineage>
        <taxon>Bacteria</taxon>
        <taxon>Bacillati</taxon>
        <taxon>Chloroflexota</taxon>
        <taxon>Ktedonobacteria</taxon>
        <taxon>Ktedonobacterales</taxon>
        <taxon>Ktedonosporobacteraceae</taxon>
        <taxon>Ktedonosporobacter</taxon>
    </lineage>
</organism>
<evidence type="ECO:0000313" key="2">
    <source>
        <dbReference type="EMBL" id="QBD82612.1"/>
    </source>
</evidence>
<dbReference type="KEGG" id="kbs:EPA93_44270"/>
<dbReference type="EMBL" id="CP035758">
    <property type="protein sequence ID" value="QBD82612.1"/>
    <property type="molecule type" value="Genomic_DNA"/>
</dbReference>
<gene>
    <name evidence="2" type="ORF">EPA93_44270</name>
</gene>
<name>A0A4P6K3S3_KTERU</name>
<dbReference type="RefSeq" id="WP_129893681.1">
    <property type="nucleotide sequence ID" value="NZ_CP035758.1"/>
</dbReference>
<keyword evidence="3" id="KW-1185">Reference proteome</keyword>
<feature type="region of interest" description="Disordered" evidence="1">
    <location>
        <begin position="1"/>
        <end position="23"/>
    </location>
</feature>
<reference evidence="2 3" key="1">
    <citation type="submission" date="2019-01" db="EMBL/GenBank/DDBJ databases">
        <title>Ktedonosporobacter rubrisoli SCAWS-G2.</title>
        <authorList>
            <person name="Huang Y."/>
            <person name="Yan B."/>
        </authorList>
    </citation>
    <scope>NUCLEOTIDE SEQUENCE [LARGE SCALE GENOMIC DNA]</scope>
    <source>
        <strain evidence="2 3">SCAWS-G2</strain>
    </source>
</reference>
<evidence type="ECO:0000313" key="3">
    <source>
        <dbReference type="Proteomes" id="UP000290365"/>
    </source>
</evidence>
<evidence type="ECO:0000256" key="1">
    <source>
        <dbReference type="SAM" id="MobiDB-lite"/>
    </source>
</evidence>
<sequence length="90" mass="9826">MPTKGKLESTNQPNPLASVHGKPMIGMEMPGLRYLGRVIIELYETTDKVEPDDRNLVTSVDTAQDVNISSKTLLQRVASAISTQVAKTTK</sequence>
<dbReference type="AlphaFoldDB" id="A0A4P6K3S3"/>
<accession>A0A4P6K3S3</accession>
<proteinExistence type="predicted"/>
<protein>
    <submittedName>
        <fullName evidence="2">Uncharacterized protein</fullName>
    </submittedName>
</protein>
<dbReference type="Proteomes" id="UP000290365">
    <property type="component" value="Chromosome"/>
</dbReference>